<accession>A0A8X6FQP0</accession>
<gene>
    <name evidence="1" type="ORF">TNCT_9551</name>
</gene>
<organism evidence="1 2">
    <name type="scientific">Trichonephila clavata</name>
    <name type="common">Joro spider</name>
    <name type="synonym">Nephila clavata</name>
    <dbReference type="NCBI Taxonomy" id="2740835"/>
    <lineage>
        <taxon>Eukaryota</taxon>
        <taxon>Metazoa</taxon>
        <taxon>Ecdysozoa</taxon>
        <taxon>Arthropoda</taxon>
        <taxon>Chelicerata</taxon>
        <taxon>Arachnida</taxon>
        <taxon>Araneae</taxon>
        <taxon>Araneomorphae</taxon>
        <taxon>Entelegynae</taxon>
        <taxon>Araneoidea</taxon>
        <taxon>Nephilidae</taxon>
        <taxon>Trichonephila</taxon>
    </lineage>
</organism>
<sequence>MLLKNKKSIPFTKTANYISSIHVAQFTFLQIWRQSVDVPIFRRSRPLARCRDTETNSAALTAMFAAPLDSDYASEEAAPRSQLLVAKMVAKAKDNSPMDGGMGM</sequence>
<name>A0A8X6FQP0_TRICU</name>
<dbReference type="OrthoDB" id="10388241at2759"/>
<reference evidence="1" key="1">
    <citation type="submission" date="2020-07" db="EMBL/GenBank/DDBJ databases">
        <title>Multicomponent nature underlies the extraordinary mechanical properties of spider dragline silk.</title>
        <authorList>
            <person name="Kono N."/>
            <person name="Nakamura H."/>
            <person name="Mori M."/>
            <person name="Yoshida Y."/>
            <person name="Ohtoshi R."/>
            <person name="Malay A.D."/>
            <person name="Moran D.A.P."/>
            <person name="Tomita M."/>
            <person name="Numata K."/>
            <person name="Arakawa K."/>
        </authorList>
    </citation>
    <scope>NUCLEOTIDE SEQUENCE</scope>
</reference>
<dbReference type="AlphaFoldDB" id="A0A8X6FQP0"/>
<dbReference type="Proteomes" id="UP000887116">
    <property type="component" value="Unassembled WGS sequence"/>
</dbReference>
<dbReference type="EMBL" id="BMAO01033072">
    <property type="protein sequence ID" value="GFQ86812.1"/>
    <property type="molecule type" value="Genomic_DNA"/>
</dbReference>
<comment type="caution">
    <text evidence="1">The sequence shown here is derived from an EMBL/GenBank/DDBJ whole genome shotgun (WGS) entry which is preliminary data.</text>
</comment>
<protein>
    <submittedName>
        <fullName evidence="1">Uncharacterized protein</fullName>
    </submittedName>
</protein>
<evidence type="ECO:0000313" key="1">
    <source>
        <dbReference type="EMBL" id="GFQ86812.1"/>
    </source>
</evidence>
<keyword evidence="2" id="KW-1185">Reference proteome</keyword>
<proteinExistence type="predicted"/>
<evidence type="ECO:0000313" key="2">
    <source>
        <dbReference type="Proteomes" id="UP000887116"/>
    </source>
</evidence>